<keyword evidence="2 5" id="KW-0812">Transmembrane</keyword>
<protein>
    <submittedName>
        <fullName evidence="7">Lipopolysaccharide assembly protein LapA domain-containing protein</fullName>
    </submittedName>
</protein>
<keyword evidence="1" id="KW-1003">Cell membrane</keyword>
<accession>A0ABW5ZVW4</accession>
<organism evidence="7 8">
    <name type="scientific">Psychroserpens luteus</name>
    <dbReference type="NCBI Taxonomy" id="1434066"/>
    <lineage>
        <taxon>Bacteria</taxon>
        <taxon>Pseudomonadati</taxon>
        <taxon>Bacteroidota</taxon>
        <taxon>Flavobacteriia</taxon>
        <taxon>Flavobacteriales</taxon>
        <taxon>Flavobacteriaceae</taxon>
        <taxon>Psychroserpens</taxon>
    </lineage>
</organism>
<dbReference type="PANTHER" id="PTHR41335">
    <property type="entry name" value="MEMBRANE PROTEIN-RELATED"/>
    <property type="match status" value="1"/>
</dbReference>
<dbReference type="EMBL" id="JBHUOS010000010">
    <property type="protein sequence ID" value="MFD2916501.1"/>
    <property type="molecule type" value="Genomic_DNA"/>
</dbReference>
<sequence>MKLKLIIAIIFATVIVVFSIQNVEVTDVKFLFWKLSMSRVLIILGSFVFGVMVGVLVTMKRKLISSEK</sequence>
<evidence type="ECO:0000256" key="5">
    <source>
        <dbReference type="SAM" id="Phobius"/>
    </source>
</evidence>
<keyword evidence="3 5" id="KW-1133">Transmembrane helix</keyword>
<evidence type="ECO:0000256" key="1">
    <source>
        <dbReference type="ARBA" id="ARBA00022475"/>
    </source>
</evidence>
<evidence type="ECO:0000256" key="3">
    <source>
        <dbReference type="ARBA" id="ARBA00022989"/>
    </source>
</evidence>
<keyword evidence="4 5" id="KW-0472">Membrane</keyword>
<evidence type="ECO:0000313" key="8">
    <source>
        <dbReference type="Proteomes" id="UP001597548"/>
    </source>
</evidence>
<evidence type="ECO:0000313" key="7">
    <source>
        <dbReference type="EMBL" id="MFD2916501.1"/>
    </source>
</evidence>
<feature type="transmembrane region" description="Helical" evidence="5">
    <location>
        <begin position="35"/>
        <end position="59"/>
    </location>
</feature>
<dbReference type="Pfam" id="PF06305">
    <property type="entry name" value="LapA_dom"/>
    <property type="match status" value="1"/>
</dbReference>
<dbReference type="Proteomes" id="UP001597548">
    <property type="component" value="Unassembled WGS sequence"/>
</dbReference>
<keyword evidence="8" id="KW-1185">Reference proteome</keyword>
<reference evidence="8" key="1">
    <citation type="journal article" date="2019" name="Int. J. Syst. Evol. Microbiol.">
        <title>The Global Catalogue of Microorganisms (GCM) 10K type strain sequencing project: providing services to taxonomists for standard genome sequencing and annotation.</title>
        <authorList>
            <consortium name="The Broad Institute Genomics Platform"/>
            <consortium name="The Broad Institute Genome Sequencing Center for Infectious Disease"/>
            <person name="Wu L."/>
            <person name="Ma J."/>
        </authorList>
    </citation>
    <scope>NUCLEOTIDE SEQUENCE [LARGE SCALE GENOMIC DNA]</scope>
    <source>
        <strain evidence="8">KCTC 32514</strain>
    </source>
</reference>
<name>A0ABW5ZVW4_9FLAO</name>
<evidence type="ECO:0000256" key="2">
    <source>
        <dbReference type="ARBA" id="ARBA00022692"/>
    </source>
</evidence>
<gene>
    <name evidence="7" type="ORF">ACFS29_12675</name>
</gene>
<evidence type="ECO:0000256" key="4">
    <source>
        <dbReference type="ARBA" id="ARBA00023136"/>
    </source>
</evidence>
<feature type="domain" description="Lipopolysaccharide assembly protein A" evidence="6">
    <location>
        <begin position="21"/>
        <end position="61"/>
    </location>
</feature>
<dbReference type="InterPro" id="IPR010445">
    <property type="entry name" value="LapA_dom"/>
</dbReference>
<dbReference type="PANTHER" id="PTHR41335:SF1">
    <property type="entry name" value="MEMBRANE PROTEIN"/>
    <property type="match status" value="1"/>
</dbReference>
<dbReference type="RefSeq" id="WP_194506632.1">
    <property type="nucleotide sequence ID" value="NZ_JADILU010000001.1"/>
</dbReference>
<evidence type="ECO:0000259" key="6">
    <source>
        <dbReference type="Pfam" id="PF06305"/>
    </source>
</evidence>
<comment type="caution">
    <text evidence="7">The sequence shown here is derived from an EMBL/GenBank/DDBJ whole genome shotgun (WGS) entry which is preliminary data.</text>
</comment>
<proteinExistence type="predicted"/>